<reference evidence="1 2" key="1">
    <citation type="submission" date="2016-10" db="EMBL/GenBank/DDBJ databases">
        <authorList>
            <person name="de Groot N.N."/>
        </authorList>
    </citation>
    <scope>NUCLEOTIDE SEQUENCE [LARGE SCALE GENOMIC DNA]</scope>
    <source>
        <strain evidence="1 2">CGMCC 1.10076</strain>
    </source>
</reference>
<keyword evidence="2" id="KW-1185">Reference proteome</keyword>
<organism evidence="1 2">
    <name type="scientific">Flavobacterium noncentrifugens</name>
    <dbReference type="NCBI Taxonomy" id="1128970"/>
    <lineage>
        <taxon>Bacteria</taxon>
        <taxon>Pseudomonadati</taxon>
        <taxon>Bacteroidota</taxon>
        <taxon>Flavobacteriia</taxon>
        <taxon>Flavobacteriales</taxon>
        <taxon>Flavobacteriaceae</taxon>
        <taxon>Flavobacterium</taxon>
    </lineage>
</organism>
<gene>
    <name evidence="1" type="ORF">SAMN04487935_2586</name>
</gene>
<evidence type="ECO:0000313" key="2">
    <source>
        <dbReference type="Proteomes" id="UP000199580"/>
    </source>
</evidence>
<dbReference type="Proteomes" id="UP000199580">
    <property type="component" value="Unassembled WGS sequence"/>
</dbReference>
<name>A0A1G8ZJD7_9FLAO</name>
<proteinExistence type="predicted"/>
<dbReference type="STRING" id="1128970.SAMN04487935_2586"/>
<dbReference type="AlphaFoldDB" id="A0A1G8ZJD7"/>
<sequence length="130" mass="15436">MFQVMLLFHFTQSIHTWHDHIPELESELSLYIRKHIEHAELIDVSLIGSASNKSRPKYSKNRHANVFIGFIALSSHTLFDSYLEDKDAVKDFVMDGFCRESIYFQRYWNDSDNRYYIVNLIKFDGKIPSR</sequence>
<accession>A0A1G8ZJD7</accession>
<dbReference type="EMBL" id="FNEZ01000004">
    <property type="protein sequence ID" value="SDK14240.1"/>
    <property type="molecule type" value="Genomic_DNA"/>
</dbReference>
<protein>
    <submittedName>
        <fullName evidence="1">Uncharacterized protein</fullName>
    </submittedName>
</protein>
<evidence type="ECO:0000313" key="1">
    <source>
        <dbReference type="EMBL" id="SDK14240.1"/>
    </source>
</evidence>